<proteinExistence type="predicted"/>
<dbReference type="RefSeq" id="WP_146900886.1">
    <property type="nucleotide sequence ID" value="NZ_BAAARM010000002.1"/>
</dbReference>
<dbReference type="Gene3D" id="3.30.565.10">
    <property type="entry name" value="Histidine kinase-like ATPase, C-terminal domain"/>
    <property type="match status" value="1"/>
</dbReference>
<sequence length="321" mass="33660">MSLHDGGPGAVLRHELVLHDGPADLLDLVVSYVAEGEADDDVVVVQGEPTFVDAVVRAVPDGSRVHTVAAPSGARHPARDLHRFLILLNDLGAGVRPTRVVNQMPTMTAAGWREWRRYEAAVNVTLAPFPIRGTCAYDSRSVSDGMVEDLLATHSHVRTAQGPDLNAAFAGFDDHVAGYLRSAPHPRAFSEPTLSLTEPTAAQARATVRQLGTRAGLDASAVEASVLATSEAVANGRLHGSPPVVLRAWVASGRVTVAVSDTGTGPDPLVGLLPQPSREAESGRGMAIVHHLLDDVHHRVSADGYTITFSVSCGTGAAEAS</sequence>
<feature type="domain" description="MEDS" evidence="3">
    <location>
        <begin position="13"/>
        <end position="154"/>
    </location>
</feature>
<evidence type="ECO:0000259" key="3">
    <source>
        <dbReference type="Pfam" id="PF14417"/>
    </source>
</evidence>
<keyword evidence="1" id="KW-0418">Kinase</keyword>
<evidence type="ECO:0000259" key="2">
    <source>
        <dbReference type="Pfam" id="PF13581"/>
    </source>
</evidence>
<keyword evidence="1" id="KW-0808">Transferase</keyword>
<dbReference type="Pfam" id="PF14417">
    <property type="entry name" value="MEDS"/>
    <property type="match status" value="1"/>
</dbReference>
<dbReference type="InterPro" id="IPR036890">
    <property type="entry name" value="HATPase_C_sf"/>
</dbReference>
<evidence type="ECO:0008006" key="6">
    <source>
        <dbReference type="Google" id="ProtNLM"/>
    </source>
</evidence>
<evidence type="ECO:0000313" key="5">
    <source>
        <dbReference type="Proteomes" id="UP000321181"/>
    </source>
</evidence>
<dbReference type="PANTHER" id="PTHR35526">
    <property type="entry name" value="ANTI-SIGMA-F FACTOR RSBW-RELATED"/>
    <property type="match status" value="1"/>
</dbReference>
<name>A0A512D9V6_9CELL</name>
<dbReference type="Proteomes" id="UP000321181">
    <property type="component" value="Unassembled WGS sequence"/>
</dbReference>
<dbReference type="Pfam" id="PF13581">
    <property type="entry name" value="HATPase_c_2"/>
    <property type="match status" value="1"/>
</dbReference>
<dbReference type="EMBL" id="BJYY01000006">
    <property type="protein sequence ID" value="GEO33274.1"/>
    <property type="molecule type" value="Genomic_DNA"/>
</dbReference>
<accession>A0A512D9V6</accession>
<dbReference type="AlphaFoldDB" id="A0A512D9V6"/>
<evidence type="ECO:0000313" key="4">
    <source>
        <dbReference type="EMBL" id="GEO33274.1"/>
    </source>
</evidence>
<dbReference type="InterPro" id="IPR050267">
    <property type="entry name" value="Anti-sigma-factor_SerPK"/>
</dbReference>
<comment type="caution">
    <text evidence="4">The sequence shown here is derived from an EMBL/GenBank/DDBJ whole genome shotgun (WGS) entry which is preliminary data.</text>
</comment>
<dbReference type="OrthoDB" id="4088450at2"/>
<organism evidence="4 5">
    <name type="scientific">Cellulomonas aerilata</name>
    <dbReference type="NCBI Taxonomy" id="515326"/>
    <lineage>
        <taxon>Bacteria</taxon>
        <taxon>Bacillati</taxon>
        <taxon>Actinomycetota</taxon>
        <taxon>Actinomycetes</taxon>
        <taxon>Micrococcales</taxon>
        <taxon>Cellulomonadaceae</taxon>
        <taxon>Cellulomonas</taxon>
    </lineage>
</organism>
<dbReference type="PANTHER" id="PTHR35526:SF3">
    <property type="entry name" value="ANTI-SIGMA-F FACTOR RSBW"/>
    <property type="match status" value="1"/>
</dbReference>
<reference evidence="4 5" key="1">
    <citation type="submission" date="2019-07" db="EMBL/GenBank/DDBJ databases">
        <title>Whole genome shotgun sequence of Cellulomonas aerilata NBRC 106308.</title>
        <authorList>
            <person name="Hosoyama A."/>
            <person name="Uohara A."/>
            <person name="Ohji S."/>
            <person name="Ichikawa N."/>
        </authorList>
    </citation>
    <scope>NUCLEOTIDE SEQUENCE [LARGE SCALE GENOMIC DNA]</scope>
    <source>
        <strain evidence="4 5">NBRC 106308</strain>
    </source>
</reference>
<keyword evidence="1" id="KW-0723">Serine/threonine-protein kinase</keyword>
<dbReference type="CDD" id="cd16936">
    <property type="entry name" value="HATPase_RsbW-like"/>
    <property type="match status" value="1"/>
</dbReference>
<dbReference type="SUPFAM" id="SSF55874">
    <property type="entry name" value="ATPase domain of HSP90 chaperone/DNA topoisomerase II/histidine kinase"/>
    <property type="match status" value="1"/>
</dbReference>
<dbReference type="GO" id="GO:0004674">
    <property type="term" value="F:protein serine/threonine kinase activity"/>
    <property type="evidence" value="ECO:0007669"/>
    <property type="project" value="UniProtKB-KW"/>
</dbReference>
<evidence type="ECO:0000256" key="1">
    <source>
        <dbReference type="ARBA" id="ARBA00022527"/>
    </source>
</evidence>
<protein>
    <recommendedName>
        <fullName evidence="6">Anti-sigma regulatory factor</fullName>
    </recommendedName>
</protein>
<dbReference type="InterPro" id="IPR025847">
    <property type="entry name" value="MEDS_domain"/>
</dbReference>
<gene>
    <name evidence="4" type="ORF">CAE01nite_09990</name>
</gene>
<keyword evidence="5" id="KW-1185">Reference proteome</keyword>
<dbReference type="InterPro" id="IPR003594">
    <property type="entry name" value="HATPase_dom"/>
</dbReference>
<feature type="domain" description="Histidine kinase/HSP90-like ATPase" evidence="2">
    <location>
        <begin position="200"/>
        <end position="310"/>
    </location>
</feature>